<sequence length="243" mass="28256">MSAKLFFKNYKLVLGILAIFFILLSITALMFQNYFLFRLLRGIICYTTLLYLIISHGKNIQKWLVGFLFFYGASSITTVWYENGTMASISMILNFIAFLILLLYIVPKVNLKNLSKTFTFLFIVIVMVNGYLFFQLIELMKEMILSNTQYIFMILDALCGILLIFLALLYNHSVNTAQSMNFTILIFLLIFGEIFRGIAYYNLVYSTTFDYLARIFLVLSLYTFVHFSFLDLKNAKNIETSIT</sequence>
<feature type="transmembrane region" description="Helical" evidence="1">
    <location>
        <begin position="118"/>
        <end position="137"/>
    </location>
</feature>
<feature type="transmembrane region" description="Helical" evidence="1">
    <location>
        <begin position="149"/>
        <end position="170"/>
    </location>
</feature>
<dbReference type="EMBL" id="VORU01000009">
    <property type="protein sequence ID" value="TXD68698.1"/>
    <property type="molecule type" value="Genomic_DNA"/>
</dbReference>
<feature type="transmembrane region" description="Helical" evidence="1">
    <location>
        <begin position="63"/>
        <end position="81"/>
    </location>
</feature>
<evidence type="ECO:0000313" key="3">
    <source>
        <dbReference type="Proteomes" id="UP000321945"/>
    </source>
</evidence>
<feature type="transmembrane region" description="Helical" evidence="1">
    <location>
        <begin position="35"/>
        <end position="54"/>
    </location>
</feature>
<keyword evidence="1" id="KW-0812">Transmembrane</keyword>
<dbReference type="Proteomes" id="UP000321945">
    <property type="component" value="Unassembled WGS sequence"/>
</dbReference>
<keyword evidence="3" id="KW-1185">Reference proteome</keyword>
<feature type="transmembrane region" description="Helical" evidence="1">
    <location>
        <begin position="182"/>
        <end position="205"/>
    </location>
</feature>
<protein>
    <submittedName>
        <fullName evidence="2">Uncharacterized protein</fullName>
    </submittedName>
</protein>
<keyword evidence="1" id="KW-1133">Transmembrane helix</keyword>
<keyword evidence="1" id="KW-0472">Membrane</keyword>
<feature type="transmembrane region" description="Helical" evidence="1">
    <location>
        <begin position="211"/>
        <end position="230"/>
    </location>
</feature>
<dbReference type="OrthoDB" id="1437657at2"/>
<dbReference type="RefSeq" id="WP_111816485.1">
    <property type="nucleotide sequence ID" value="NZ_CBCRZQ010000007.1"/>
</dbReference>
<organism evidence="2 3">
    <name type="scientific">Aequorivita lipolytica</name>
    <dbReference type="NCBI Taxonomy" id="153267"/>
    <lineage>
        <taxon>Bacteria</taxon>
        <taxon>Pseudomonadati</taxon>
        <taxon>Bacteroidota</taxon>
        <taxon>Flavobacteriia</taxon>
        <taxon>Flavobacteriales</taxon>
        <taxon>Flavobacteriaceae</taxon>
        <taxon>Aequorivita</taxon>
    </lineage>
</organism>
<dbReference type="AlphaFoldDB" id="A0A5C6YN00"/>
<accession>A0A5C6YN00</accession>
<evidence type="ECO:0000256" key="1">
    <source>
        <dbReference type="SAM" id="Phobius"/>
    </source>
</evidence>
<feature type="transmembrane region" description="Helical" evidence="1">
    <location>
        <begin position="87"/>
        <end position="106"/>
    </location>
</feature>
<reference evidence="2 3" key="1">
    <citation type="submission" date="2019-08" db="EMBL/GenBank/DDBJ databases">
        <title>Genome of Aequorivita lipolytica Y10-2 (type strain).</title>
        <authorList>
            <person name="Bowman J.P."/>
        </authorList>
    </citation>
    <scope>NUCLEOTIDE SEQUENCE [LARGE SCALE GENOMIC DNA]</scope>
    <source>
        <strain evidence="2 3">Y10-2</strain>
    </source>
</reference>
<proteinExistence type="predicted"/>
<gene>
    <name evidence="2" type="ORF">ESV24_11070</name>
</gene>
<feature type="transmembrane region" description="Helical" evidence="1">
    <location>
        <begin position="12"/>
        <end position="29"/>
    </location>
</feature>
<name>A0A5C6YN00_9FLAO</name>
<evidence type="ECO:0000313" key="2">
    <source>
        <dbReference type="EMBL" id="TXD68698.1"/>
    </source>
</evidence>
<comment type="caution">
    <text evidence="2">The sequence shown here is derived from an EMBL/GenBank/DDBJ whole genome shotgun (WGS) entry which is preliminary data.</text>
</comment>